<dbReference type="PANTHER" id="PTHR10443">
    <property type="entry name" value="MICROSOMAL DIPEPTIDASE"/>
    <property type="match status" value="1"/>
</dbReference>
<dbReference type="EMBL" id="CP061038">
    <property type="protein sequence ID" value="QNQ10822.1"/>
    <property type="molecule type" value="Genomic_DNA"/>
</dbReference>
<dbReference type="GO" id="GO:0070573">
    <property type="term" value="F:metallodipeptidase activity"/>
    <property type="evidence" value="ECO:0007669"/>
    <property type="project" value="InterPro"/>
</dbReference>
<name>A0A7H0LMB9_9SPHN</name>
<dbReference type="Gene3D" id="3.20.20.140">
    <property type="entry name" value="Metal-dependent hydrolases"/>
    <property type="match status" value="1"/>
</dbReference>
<reference evidence="1 2" key="1">
    <citation type="submission" date="2020-09" db="EMBL/GenBank/DDBJ databases">
        <title>Sphingomonas sp., a new species isolated from pork steak.</title>
        <authorList>
            <person name="Heidler von Heilborn D."/>
        </authorList>
    </citation>
    <scope>NUCLEOTIDE SEQUENCE [LARGE SCALE GENOMIC DNA]</scope>
    <source>
        <strain evidence="2">S8-3T</strain>
    </source>
</reference>
<protein>
    <submittedName>
        <fullName evidence="1">Membrane dipeptidase</fullName>
    </submittedName>
</protein>
<dbReference type="AlphaFoldDB" id="A0A7H0LMB9"/>
<dbReference type="GO" id="GO:0006508">
    <property type="term" value="P:proteolysis"/>
    <property type="evidence" value="ECO:0007669"/>
    <property type="project" value="InterPro"/>
</dbReference>
<dbReference type="PROSITE" id="PS51365">
    <property type="entry name" value="RENAL_DIPEPTIDASE_2"/>
    <property type="match status" value="1"/>
</dbReference>
<dbReference type="Pfam" id="PF01244">
    <property type="entry name" value="Peptidase_M19"/>
    <property type="match status" value="1"/>
</dbReference>
<proteinExistence type="predicted"/>
<dbReference type="KEGG" id="spap:H3Z74_06440"/>
<evidence type="ECO:0000313" key="1">
    <source>
        <dbReference type="EMBL" id="QNQ10822.1"/>
    </source>
</evidence>
<dbReference type="SUPFAM" id="SSF51556">
    <property type="entry name" value="Metallo-dependent hydrolases"/>
    <property type="match status" value="1"/>
</dbReference>
<organism evidence="1 2">
    <name type="scientific">Sphingomonas alpina</name>
    <dbReference type="NCBI Taxonomy" id="653931"/>
    <lineage>
        <taxon>Bacteria</taxon>
        <taxon>Pseudomonadati</taxon>
        <taxon>Pseudomonadota</taxon>
        <taxon>Alphaproteobacteria</taxon>
        <taxon>Sphingomonadales</taxon>
        <taxon>Sphingomonadaceae</taxon>
        <taxon>Sphingomonas</taxon>
    </lineage>
</organism>
<accession>A0A7H0LMB9</accession>
<dbReference type="InterPro" id="IPR032466">
    <property type="entry name" value="Metal_Hydrolase"/>
</dbReference>
<sequence>MASVHSVEELRAKFTDSTIITDLIFVYEPPIGNDGALFQHYADVGFDFIQCHPAGDDHNISQAIQRIARMRRDIWMRRDKCVLVEVVDDIHWAKKAGKLAVGIQLEGFRCLERNLDMIDIYYALGVRLCHPIFNITNSIGGGCADGNDVGLTRFGRRVIERMNEVGMVVDGSHAGHRSQLDMIEISSAPVVCTHHGVHALYPHIRNLTDDVIRGCAARNGVVGITGAGYYLGGMPSPDLLFRHIDHVVQMVGAEHVGLGLDWTADTGRLEQAFAAAPDVWGSLDQWQPIAFCSPDMLWPTVMLMEGAGYGDEAITAIIGGNWLRVANAVWK</sequence>
<gene>
    <name evidence="1" type="ORF">H3Z74_06440</name>
</gene>
<dbReference type="Proteomes" id="UP000516148">
    <property type="component" value="Chromosome"/>
</dbReference>
<dbReference type="PANTHER" id="PTHR10443:SF12">
    <property type="entry name" value="DIPEPTIDASE"/>
    <property type="match status" value="1"/>
</dbReference>
<keyword evidence="2" id="KW-1185">Reference proteome</keyword>
<evidence type="ECO:0000313" key="2">
    <source>
        <dbReference type="Proteomes" id="UP000516148"/>
    </source>
</evidence>
<dbReference type="InterPro" id="IPR008257">
    <property type="entry name" value="Pept_M19"/>
</dbReference>